<accession>A0A2H1W687</accession>
<dbReference type="Pfam" id="PF00958">
    <property type="entry name" value="GMP_synt_C"/>
    <property type="match status" value="1"/>
</dbReference>
<gene>
    <name evidence="2" type="ORF">SFRICE_024019</name>
</gene>
<dbReference type="Gene3D" id="3.30.300.10">
    <property type="match status" value="1"/>
</dbReference>
<proteinExistence type="predicted"/>
<dbReference type="AlphaFoldDB" id="A0A2H1W687"/>
<dbReference type="EMBL" id="ODYU01006615">
    <property type="protein sequence ID" value="SOQ48615.1"/>
    <property type="molecule type" value="Genomic_DNA"/>
</dbReference>
<evidence type="ECO:0000259" key="1">
    <source>
        <dbReference type="Pfam" id="PF00958"/>
    </source>
</evidence>
<dbReference type="FunFam" id="3.30.300.10:FF:000008">
    <property type="entry name" value="GMP synthase [glutamine-hydrolyzing]"/>
    <property type="match status" value="1"/>
</dbReference>
<dbReference type="GO" id="GO:0005524">
    <property type="term" value="F:ATP binding"/>
    <property type="evidence" value="ECO:0007669"/>
    <property type="project" value="InterPro"/>
</dbReference>
<dbReference type="GO" id="GO:0003922">
    <property type="term" value="F:GMP synthase (glutamine-hydrolyzing) activity"/>
    <property type="evidence" value="ECO:0007669"/>
    <property type="project" value="InterPro"/>
</dbReference>
<protein>
    <submittedName>
        <fullName evidence="2">SFRICE_024019</fullName>
    </submittedName>
</protein>
<name>A0A2H1W687_SPOFR</name>
<feature type="domain" description="GMP synthase C-terminal" evidence="1">
    <location>
        <begin position="8"/>
        <end position="99"/>
    </location>
</feature>
<sequence>MSQVLVSSGYASRIAQMPVVMIPIHFDRDAAVRAASCQRSLVLRPFITSDFMTGIAALPGSDAMPQDVVDRMRKELMSVPGISRVLYDLTPKPPATTEWE</sequence>
<evidence type="ECO:0000313" key="2">
    <source>
        <dbReference type="EMBL" id="SOQ48615.1"/>
    </source>
</evidence>
<reference evidence="2" key="1">
    <citation type="submission" date="2016-07" db="EMBL/GenBank/DDBJ databases">
        <authorList>
            <person name="Bretaudeau A."/>
        </authorList>
    </citation>
    <scope>NUCLEOTIDE SEQUENCE</scope>
    <source>
        <strain evidence="2">Rice</strain>
        <tissue evidence="2">Whole body</tissue>
    </source>
</reference>
<organism evidence="2">
    <name type="scientific">Spodoptera frugiperda</name>
    <name type="common">Fall armyworm</name>
    <dbReference type="NCBI Taxonomy" id="7108"/>
    <lineage>
        <taxon>Eukaryota</taxon>
        <taxon>Metazoa</taxon>
        <taxon>Ecdysozoa</taxon>
        <taxon>Arthropoda</taxon>
        <taxon>Hexapoda</taxon>
        <taxon>Insecta</taxon>
        <taxon>Pterygota</taxon>
        <taxon>Neoptera</taxon>
        <taxon>Endopterygota</taxon>
        <taxon>Lepidoptera</taxon>
        <taxon>Glossata</taxon>
        <taxon>Ditrysia</taxon>
        <taxon>Noctuoidea</taxon>
        <taxon>Noctuidae</taxon>
        <taxon>Amphipyrinae</taxon>
        <taxon>Spodoptera</taxon>
    </lineage>
</organism>
<dbReference type="InterPro" id="IPR001674">
    <property type="entry name" value="GMP_synth_C"/>
</dbReference>
<dbReference type="SUPFAM" id="SSF54810">
    <property type="entry name" value="GMP synthetase C-terminal dimerisation domain"/>
    <property type="match status" value="1"/>
</dbReference>